<feature type="compositionally biased region" description="Polar residues" evidence="1">
    <location>
        <begin position="103"/>
        <end position="116"/>
    </location>
</feature>
<name>A0A830GHZ2_9EURY</name>
<evidence type="ECO:0000313" key="4">
    <source>
        <dbReference type="Proteomes" id="UP000605784"/>
    </source>
</evidence>
<accession>A0A830GHZ2</accession>
<gene>
    <name evidence="3" type="ORF">GCM10009030_01740</name>
</gene>
<keyword evidence="4" id="KW-1185">Reference proteome</keyword>
<dbReference type="Proteomes" id="UP000605784">
    <property type="component" value="Unassembled WGS sequence"/>
</dbReference>
<evidence type="ECO:0000256" key="1">
    <source>
        <dbReference type="SAM" id="MobiDB-lite"/>
    </source>
</evidence>
<dbReference type="Pfam" id="PF23991">
    <property type="entry name" value="DUF7310"/>
    <property type="match status" value="1"/>
</dbReference>
<evidence type="ECO:0000313" key="3">
    <source>
        <dbReference type="EMBL" id="GGN85374.1"/>
    </source>
</evidence>
<dbReference type="EMBL" id="BMOU01000001">
    <property type="protein sequence ID" value="GGN85374.1"/>
    <property type="molecule type" value="Genomic_DNA"/>
</dbReference>
<feature type="domain" description="DUF7310" evidence="2">
    <location>
        <begin position="7"/>
        <end position="89"/>
    </location>
</feature>
<proteinExistence type="predicted"/>
<organism evidence="3 4">
    <name type="scientific">Haloarcula pellucida</name>
    <dbReference type="NCBI Taxonomy" id="1427151"/>
    <lineage>
        <taxon>Archaea</taxon>
        <taxon>Methanobacteriati</taxon>
        <taxon>Methanobacteriota</taxon>
        <taxon>Stenosarchaea group</taxon>
        <taxon>Halobacteria</taxon>
        <taxon>Halobacteriales</taxon>
        <taxon>Haloarculaceae</taxon>
        <taxon>Haloarcula</taxon>
    </lineage>
</organism>
<dbReference type="InterPro" id="IPR055734">
    <property type="entry name" value="DUF7310"/>
</dbReference>
<reference evidence="3" key="1">
    <citation type="journal article" date="2014" name="Int. J. Syst. Evol. Microbiol.">
        <title>Complete genome sequence of Corynebacterium casei LMG S-19264T (=DSM 44701T), isolated from a smear-ripened cheese.</title>
        <authorList>
            <consortium name="US DOE Joint Genome Institute (JGI-PGF)"/>
            <person name="Walter F."/>
            <person name="Albersmeier A."/>
            <person name="Kalinowski J."/>
            <person name="Ruckert C."/>
        </authorList>
    </citation>
    <scope>NUCLEOTIDE SEQUENCE</scope>
    <source>
        <strain evidence="3">JCM 17820</strain>
    </source>
</reference>
<reference evidence="3" key="2">
    <citation type="submission" date="2020-09" db="EMBL/GenBank/DDBJ databases">
        <authorList>
            <person name="Sun Q."/>
            <person name="Ohkuma M."/>
        </authorList>
    </citation>
    <scope>NUCLEOTIDE SEQUENCE</scope>
    <source>
        <strain evidence="3">JCM 17820</strain>
    </source>
</reference>
<comment type="caution">
    <text evidence="3">The sequence shown here is derived from an EMBL/GenBank/DDBJ whole genome shotgun (WGS) entry which is preliminary data.</text>
</comment>
<dbReference type="RefSeq" id="WP_188993677.1">
    <property type="nucleotide sequence ID" value="NZ_BMOU01000001.1"/>
</dbReference>
<dbReference type="AlphaFoldDB" id="A0A830GHZ2"/>
<feature type="compositionally biased region" description="Basic and acidic residues" evidence="1">
    <location>
        <begin position="88"/>
        <end position="102"/>
    </location>
</feature>
<sequence length="173" mass="18864">MTDVETLEERVRAVERAVTDGDHGLPAVEDRAELDARLTAVEDRVDRLDERTADLEAATQALRGYVGNVRSVNEDVEQRADTALAATDRLERRLDDALDDRQPSSPATEQQRTATDALSRGRRQAPEATPNEGDSERPHPATEGPTTPVANGDETDQSATPDSGVLERIRALL</sequence>
<feature type="region of interest" description="Disordered" evidence="1">
    <location>
        <begin position="83"/>
        <end position="173"/>
    </location>
</feature>
<protein>
    <recommendedName>
        <fullName evidence="2">DUF7310 domain-containing protein</fullName>
    </recommendedName>
</protein>
<evidence type="ECO:0000259" key="2">
    <source>
        <dbReference type="Pfam" id="PF23991"/>
    </source>
</evidence>